<dbReference type="Gene3D" id="3.30.530.80">
    <property type="match status" value="1"/>
</dbReference>
<sequence length="183" mass="20642">MKHLLRGLLVAGFLAFTPAAYAQDFVAAPIEYSERVPDENAEASVLYQRTLDWTENRFTYKPKEVIRTDATKGEIRVSGTVKVKTASNSGQMQERPVVFEFVFRTLPTGYEYSVGYFRVIPDAKNPTTTVPFEEFVSQLAKERNNERTHNDRRVTAQATSLASEIAMSFRSYMNSRPAAGAIE</sequence>
<organism evidence="3 4">
    <name type="scientific">Hymenobacter telluris</name>
    <dbReference type="NCBI Taxonomy" id="2816474"/>
    <lineage>
        <taxon>Bacteria</taxon>
        <taxon>Pseudomonadati</taxon>
        <taxon>Bacteroidota</taxon>
        <taxon>Cytophagia</taxon>
        <taxon>Cytophagales</taxon>
        <taxon>Hymenobacteraceae</taxon>
        <taxon>Hymenobacter</taxon>
    </lineage>
</organism>
<keyword evidence="4" id="KW-1185">Reference proteome</keyword>
<feature type="signal peptide" evidence="1">
    <location>
        <begin position="1"/>
        <end position="22"/>
    </location>
</feature>
<proteinExistence type="predicted"/>
<dbReference type="Pfam" id="PF14730">
    <property type="entry name" value="DUF4468"/>
    <property type="match status" value="1"/>
</dbReference>
<reference evidence="3" key="1">
    <citation type="submission" date="2021-03" db="EMBL/GenBank/DDBJ databases">
        <authorList>
            <person name="Kim M.K."/>
        </authorList>
    </citation>
    <scope>NUCLEOTIDE SEQUENCE</scope>
    <source>
        <strain evidence="3">BT186</strain>
    </source>
</reference>
<name>A0A939EUF0_9BACT</name>
<dbReference type="InterPro" id="IPR027823">
    <property type="entry name" value="DUF4468"/>
</dbReference>
<accession>A0A939EUF0</accession>
<keyword evidence="1" id="KW-0732">Signal</keyword>
<feature type="domain" description="DUF4468" evidence="2">
    <location>
        <begin position="32"/>
        <end position="118"/>
    </location>
</feature>
<evidence type="ECO:0000259" key="2">
    <source>
        <dbReference type="Pfam" id="PF14730"/>
    </source>
</evidence>
<dbReference type="EMBL" id="JAFLQZ010000002">
    <property type="protein sequence ID" value="MBO0356885.1"/>
    <property type="molecule type" value="Genomic_DNA"/>
</dbReference>
<feature type="chain" id="PRO_5037382405" evidence="1">
    <location>
        <begin position="23"/>
        <end position="183"/>
    </location>
</feature>
<dbReference type="AlphaFoldDB" id="A0A939EUF0"/>
<gene>
    <name evidence="3" type="ORF">J0X19_02915</name>
</gene>
<comment type="caution">
    <text evidence="3">The sequence shown here is derived from an EMBL/GenBank/DDBJ whole genome shotgun (WGS) entry which is preliminary data.</text>
</comment>
<evidence type="ECO:0000313" key="4">
    <source>
        <dbReference type="Proteomes" id="UP000664144"/>
    </source>
</evidence>
<evidence type="ECO:0000313" key="3">
    <source>
        <dbReference type="EMBL" id="MBO0356885.1"/>
    </source>
</evidence>
<evidence type="ECO:0000256" key="1">
    <source>
        <dbReference type="SAM" id="SignalP"/>
    </source>
</evidence>
<dbReference type="Proteomes" id="UP000664144">
    <property type="component" value="Unassembled WGS sequence"/>
</dbReference>
<protein>
    <submittedName>
        <fullName evidence="3">DUF4468 domain-containing protein</fullName>
    </submittedName>
</protein>
<dbReference type="RefSeq" id="WP_206980820.1">
    <property type="nucleotide sequence ID" value="NZ_JAFLQZ010000002.1"/>
</dbReference>